<name>A0A7W8LMC2_9SPIR</name>
<dbReference type="InterPro" id="IPR001900">
    <property type="entry name" value="RNase_II/R"/>
</dbReference>
<gene>
    <name evidence="2" type="ORF">HNP76_001754</name>
</gene>
<dbReference type="SUPFAM" id="SSF50249">
    <property type="entry name" value="Nucleic acid-binding proteins"/>
    <property type="match status" value="2"/>
</dbReference>
<dbReference type="GO" id="GO:0000932">
    <property type="term" value="C:P-body"/>
    <property type="evidence" value="ECO:0007669"/>
    <property type="project" value="TreeGrafter"/>
</dbReference>
<dbReference type="Gene3D" id="1.10.10.10">
    <property type="entry name" value="Winged helix-like DNA-binding domain superfamily/Winged helix DNA-binding domain"/>
    <property type="match status" value="1"/>
</dbReference>
<evidence type="ECO:0000313" key="2">
    <source>
        <dbReference type="EMBL" id="MBB5226381.1"/>
    </source>
</evidence>
<dbReference type="SMART" id="SM00955">
    <property type="entry name" value="RNB"/>
    <property type="match status" value="1"/>
</dbReference>
<dbReference type="InterPro" id="IPR056404">
    <property type="entry name" value="HTH_RNase_II"/>
</dbReference>
<dbReference type="InterPro" id="IPR036388">
    <property type="entry name" value="WH-like_DNA-bd_sf"/>
</dbReference>
<keyword evidence="2" id="KW-0378">Hydrolase</keyword>
<evidence type="ECO:0000313" key="3">
    <source>
        <dbReference type="Proteomes" id="UP000518887"/>
    </source>
</evidence>
<dbReference type="RefSeq" id="WP_184659586.1">
    <property type="nucleotide sequence ID" value="NZ_CP031518.1"/>
</dbReference>
<keyword evidence="3" id="KW-1185">Reference proteome</keyword>
<dbReference type="GO" id="GO:0003723">
    <property type="term" value="F:RNA binding"/>
    <property type="evidence" value="ECO:0007669"/>
    <property type="project" value="InterPro"/>
</dbReference>
<feature type="domain" description="RNB" evidence="1">
    <location>
        <begin position="258"/>
        <end position="532"/>
    </location>
</feature>
<protein>
    <submittedName>
        <fullName evidence="2">Exoribonuclease-2</fullName>
        <ecNumber evidence="2">3.1.13.1</ecNumber>
    </submittedName>
</protein>
<reference evidence="2 3" key="1">
    <citation type="submission" date="2020-08" db="EMBL/GenBank/DDBJ databases">
        <title>Genomic Encyclopedia of Type Strains, Phase IV (KMG-IV): sequencing the most valuable type-strain genomes for metagenomic binning, comparative biology and taxonomic classification.</title>
        <authorList>
            <person name="Goeker M."/>
        </authorList>
    </citation>
    <scope>NUCLEOTIDE SEQUENCE [LARGE SCALE GENOMIC DNA]</scope>
    <source>
        <strain evidence="2 3">DSM 103462</strain>
    </source>
</reference>
<evidence type="ECO:0000259" key="1">
    <source>
        <dbReference type="SMART" id="SM00955"/>
    </source>
</evidence>
<accession>A0A7W8LMC2</accession>
<comment type="caution">
    <text evidence="2">The sequence shown here is derived from an EMBL/GenBank/DDBJ whole genome shotgun (WGS) entry which is preliminary data.</text>
</comment>
<proteinExistence type="predicted"/>
<dbReference type="Proteomes" id="UP000518887">
    <property type="component" value="Unassembled WGS sequence"/>
</dbReference>
<dbReference type="PANTHER" id="PTHR23355:SF42">
    <property type="entry name" value="RIBONUCLEASE II, CHLOROPLASTIC_MITOCHONDRIAL"/>
    <property type="match status" value="1"/>
</dbReference>
<dbReference type="PANTHER" id="PTHR23355">
    <property type="entry name" value="RIBONUCLEASE"/>
    <property type="match status" value="1"/>
</dbReference>
<dbReference type="InterPro" id="IPR012340">
    <property type="entry name" value="NA-bd_OB-fold"/>
</dbReference>
<dbReference type="EC" id="3.1.13.1" evidence="2"/>
<dbReference type="Pfam" id="PF23161">
    <property type="entry name" value="HTH_RNase_II"/>
    <property type="match status" value="1"/>
</dbReference>
<organism evidence="2 3">
    <name type="scientific">Treponema ruminis</name>
    <dbReference type="NCBI Taxonomy" id="744515"/>
    <lineage>
        <taxon>Bacteria</taxon>
        <taxon>Pseudomonadati</taxon>
        <taxon>Spirochaetota</taxon>
        <taxon>Spirochaetia</taxon>
        <taxon>Spirochaetales</taxon>
        <taxon>Treponemataceae</taxon>
        <taxon>Treponema</taxon>
    </lineage>
</organism>
<dbReference type="GO" id="GO:0008859">
    <property type="term" value="F:exoribonuclease II activity"/>
    <property type="evidence" value="ECO:0007669"/>
    <property type="project" value="UniProtKB-EC"/>
</dbReference>
<dbReference type="GO" id="GO:0006402">
    <property type="term" value="P:mRNA catabolic process"/>
    <property type="evidence" value="ECO:0007669"/>
    <property type="project" value="TreeGrafter"/>
</dbReference>
<dbReference type="AlphaFoldDB" id="A0A7W8LMC2"/>
<dbReference type="Pfam" id="PF00773">
    <property type="entry name" value="RNB"/>
    <property type="match status" value="2"/>
</dbReference>
<sequence length="635" mass="70849">MKKNSVVIYKNLPALVGERDGDKFLVSWCVSRATASGKKAVYASQKVREKDVILLCDGEASSIDALLDFAECACAEKSDVKSQIAEIHELLLSDEETAALEQTFSDMADLLRGELNANESWGIYSALKSSYEFEEILRDNQIFFIPRSAEKITELKNKAFEKEHAEEIRAAFIERLKAKNLLPEDSKFMGDVEALALGTTDKSKTMKDAGFKELPEKAHKLLLDTKIWDITRNPYPVRLGLSAKSANVSLGLPPEEERVRVPGLSYAIDSEWSTDPDDAIAFDGEFLWVHIADPACFVTPDSEIDKVARGRGATLYLPEGAARMLSEDCLEDYALGLRQESRALSFKIKLNENGDLKDCEVLRTIVDVKRLSYKKADELKESPELKPLFEIARRNFERRCKAGAVNISIPEVHITVEPETKEVTFEDVPRYESGEVVREAMVLAGEGAAKFAFKNNIPFPFISQDVPEVPKDIPEGLAGQFRLRKCMRKRNVNITPASHAGLGVGMYSQVTSPLRRYGDLLGHEQLRAFLKGEALIDKDTMLMRMSEGDAAMQASKKAERNSRTHWTLVYLLQHPDWQGEAICVDKQPGRALYFISQFGMETTIGGEAPVDLNGTVQLKAGKIDLPNLEVVFTVI</sequence>
<dbReference type="EMBL" id="JACHFQ010000005">
    <property type="protein sequence ID" value="MBB5226381.1"/>
    <property type="molecule type" value="Genomic_DNA"/>
</dbReference>
<dbReference type="InterPro" id="IPR050180">
    <property type="entry name" value="RNR_Ribonuclease"/>
</dbReference>